<feature type="transmembrane region" description="Helical" evidence="6">
    <location>
        <begin position="110"/>
        <end position="133"/>
    </location>
</feature>
<dbReference type="OrthoDB" id="5638726at2"/>
<feature type="transmembrane region" description="Helical" evidence="6">
    <location>
        <begin position="73"/>
        <end position="90"/>
    </location>
</feature>
<evidence type="ECO:0000256" key="5">
    <source>
        <dbReference type="ARBA" id="ARBA00023136"/>
    </source>
</evidence>
<dbReference type="Proteomes" id="UP000005481">
    <property type="component" value="Unassembled WGS sequence"/>
</dbReference>
<dbReference type="PANTHER" id="PTHR30086">
    <property type="entry name" value="ARGININE EXPORTER PROTEIN ARGO"/>
    <property type="match status" value="1"/>
</dbReference>
<keyword evidence="3 6" id="KW-0812">Transmembrane</keyword>
<accession>G9YG91</accession>
<dbReference type="AlphaFoldDB" id="G9YG91"/>
<comment type="caution">
    <text evidence="7">The sequence shown here is derived from an EMBL/GenBank/DDBJ whole genome shotgun (WGS) entry which is preliminary data.</text>
</comment>
<evidence type="ECO:0000256" key="3">
    <source>
        <dbReference type="ARBA" id="ARBA00022692"/>
    </source>
</evidence>
<dbReference type="EMBL" id="AGCJ01000020">
    <property type="protein sequence ID" value="EHM42350.1"/>
    <property type="molecule type" value="Genomic_DNA"/>
</dbReference>
<dbReference type="PANTHER" id="PTHR30086:SF20">
    <property type="entry name" value="ARGININE EXPORTER PROTEIN ARGO-RELATED"/>
    <property type="match status" value="1"/>
</dbReference>
<gene>
    <name evidence="7" type="ORF">HMPREF0080_00655</name>
</gene>
<dbReference type="HOGENOM" id="CLU_087840_0_1_9"/>
<evidence type="ECO:0000313" key="7">
    <source>
        <dbReference type="EMBL" id="EHM42350.1"/>
    </source>
</evidence>
<sequence>MGQIYIQGILLGFAYVAPIGMQNIFIINRALTADLRRALTAAVSVTFFDILLSSACFFGVGNVLYLYPQAGHIILGAGSCFIIFIAVSLLRARDIPAADSRFSSGKKTVVTAFLVTWVNPQALIDGTMLLGAFRASFPGDAGLAFMGGVLSASVFWFFGITAAVRFFGNFITPRLLRLLNIACGLVILFYGIRLAVLFVQSVFFP</sequence>
<comment type="subcellular location">
    <subcellularLocation>
        <location evidence="1">Cell membrane</location>
        <topology evidence="1">Multi-pass membrane protein</topology>
    </subcellularLocation>
</comment>
<evidence type="ECO:0000256" key="2">
    <source>
        <dbReference type="ARBA" id="ARBA00022475"/>
    </source>
</evidence>
<feature type="transmembrane region" description="Helical" evidence="6">
    <location>
        <begin position="39"/>
        <end position="67"/>
    </location>
</feature>
<dbReference type="eggNOG" id="COG1279">
    <property type="taxonomic scope" value="Bacteria"/>
</dbReference>
<evidence type="ECO:0000256" key="1">
    <source>
        <dbReference type="ARBA" id="ARBA00004651"/>
    </source>
</evidence>
<evidence type="ECO:0000256" key="6">
    <source>
        <dbReference type="SAM" id="Phobius"/>
    </source>
</evidence>
<evidence type="ECO:0000256" key="4">
    <source>
        <dbReference type="ARBA" id="ARBA00022989"/>
    </source>
</evidence>
<proteinExistence type="predicted"/>
<dbReference type="GO" id="GO:0005886">
    <property type="term" value="C:plasma membrane"/>
    <property type="evidence" value="ECO:0007669"/>
    <property type="project" value="UniProtKB-SubCell"/>
</dbReference>
<organism evidence="7 8">
    <name type="scientific">Anaeroglobus geminatus F0357</name>
    <dbReference type="NCBI Taxonomy" id="861450"/>
    <lineage>
        <taxon>Bacteria</taxon>
        <taxon>Bacillati</taxon>
        <taxon>Bacillota</taxon>
        <taxon>Negativicutes</taxon>
        <taxon>Veillonellales</taxon>
        <taxon>Veillonellaceae</taxon>
        <taxon>Anaeroglobus</taxon>
    </lineage>
</organism>
<keyword evidence="5 6" id="KW-0472">Membrane</keyword>
<dbReference type="GO" id="GO:0015171">
    <property type="term" value="F:amino acid transmembrane transporter activity"/>
    <property type="evidence" value="ECO:0007669"/>
    <property type="project" value="TreeGrafter"/>
</dbReference>
<keyword evidence="4 6" id="KW-1133">Transmembrane helix</keyword>
<dbReference type="STRING" id="861450.HMPREF0080_00655"/>
<feature type="transmembrane region" description="Helical" evidence="6">
    <location>
        <begin position="6"/>
        <end position="27"/>
    </location>
</feature>
<name>G9YG91_9FIRM</name>
<protein>
    <submittedName>
        <fullName evidence="7">Translocator protein, LysE family</fullName>
    </submittedName>
</protein>
<evidence type="ECO:0000313" key="8">
    <source>
        <dbReference type="Proteomes" id="UP000005481"/>
    </source>
</evidence>
<keyword evidence="8" id="KW-1185">Reference proteome</keyword>
<dbReference type="InterPro" id="IPR001123">
    <property type="entry name" value="LeuE-type"/>
</dbReference>
<keyword evidence="2" id="KW-1003">Cell membrane</keyword>
<reference evidence="7 8" key="1">
    <citation type="submission" date="2011-08" db="EMBL/GenBank/DDBJ databases">
        <authorList>
            <person name="Weinstock G."/>
            <person name="Sodergren E."/>
            <person name="Clifton S."/>
            <person name="Fulton L."/>
            <person name="Fulton B."/>
            <person name="Courtney L."/>
            <person name="Fronick C."/>
            <person name="Harrison M."/>
            <person name="Strong C."/>
            <person name="Farmer C."/>
            <person name="Delahaunty K."/>
            <person name="Markovic C."/>
            <person name="Hall O."/>
            <person name="Minx P."/>
            <person name="Tomlinson C."/>
            <person name="Mitreva M."/>
            <person name="Hou S."/>
            <person name="Chen J."/>
            <person name="Wollam A."/>
            <person name="Pepin K.H."/>
            <person name="Johnson M."/>
            <person name="Bhonagiri V."/>
            <person name="Zhang X."/>
            <person name="Suruliraj S."/>
            <person name="Warren W."/>
            <person name="Chinwalla A."/>
            <person name="Mardis E.R."/>
            <person name="Wilson R.K."/>
        </authorList>
    </citation>
    <scope>NUCLEOTIDE SEQUENCE [LARGE SCALE GENOMIC DNA]</scope>
    <source>
        <strain evidence="7 8">F0357</strain>
    </source>
</reference>
<dbReference type="Pfam" id="PF01810">
    <property type="entry name" value="LysE"/>
    <property type="match status" value="1"/>
</dbReference>
<feature type="transmembrane region" description="Helical" evidence="6">
    <location>
        <begin position="179"/>
        <end position="203"/>
    </location>
</feature>
<dbReference type="RefSeq" id="WP_006789644.1">
    <property type="nucleotide sequence ID" value="NZ_JH417574.1"/>
</dbReference>
<feature type="transmembrane region" description="Helical" evidence="6">
    <location>
        <begin position="145"/>
        <end position="167"/>
    </location>
</feature>